<organism evidence="1 2">
    <name type="scientific">Stutzerimonas zhaodongensis</name>
    <dbReference type="NCBI Taxonomy" id="1176257"/>
    <lineage>
        <taxon>Bacteria</taxon>
        <taxon>Pseudomonadati</taxon>
        <taxon>Pseudomonadota</taxon>
        <taxon>Gammaproteobacteria</taxon>
        <taxon>Pseudomonadales</taxon>
        <taxon>Pseudomonadaceae</taxon>
        <taxon>Stutzerimonas</taxon>
    </lineage>
</organism>
<accession>A0A3M2HS56</accession>
<proteinExistence type="predicted"/>
<dbReference type="Gene3D" id="1.25.40.10">
    <property type="entry name" value="Tetratricopeptide repeat domain"/>
    <property type="match status" value="1"/>
</dbReference>
<dbReference type="SUPFAM" id="SSF48452">
    <property type="entry name" value="TPR-like"/>
    <property type="match status" value="1"/>
</dbReference>
<dbReference type="AlphaFoldDB" id="A0A3M2HS56"/>
<evidence type="ECO:0000313" key="2">
    <source>
        <dbReference type="Proteomes" id="UP000269774"/>
    </source>
</evidence>
<dbReference type="Proteomes" id="UP000269774">
    <property type="component" value="Unassembled WGS sequence"/>
</dbReference>
<dbReference type="RefSeq" id="WP_122165948.1">
    <property type="nucleotide sequence ID" value="NZ_CP180504.1"/>
</dbReference>
<dbReference type="EMBL" id="RFFM01000002">
    <property type="protein sequence ID" value="RMH90490.1"/>
    <property type="molecule type" value="Genomic_DNA"/>
</dbReference>
<reference evidence="1 2" key="1">
    <citation type="submission" date="2018-10" db="EMBL/GenBank/DDBJ databases">
        <title>Pseudomonas zhaodongensis NEAU-ST5-21(T) genome.</title>
        <authorList>
            <person name="Peng J."/>
            <person name="Liu Z.-P."/>
        </authorList>
    </citation>
    <scope>NUCLEOTIDE SEQUENCE [LARGE SCALE GENOMIC DNA]</scope>
    <source>
        <strain evidence="1 2">NEAU-ST5-21</strain>
    </source>
</reference>
<gene>
    <name evidence="1" type="ORF">EA797_13480</name>
</gene>
<dbReference type="OrthoDB" id="5588378at2"/>
<protein>
    <submittedName>
        <fullName evidence="1">Tetratricopeptide repeat protein</fullName>
    </submittedName>
</protein>
<comment type="caution">
    <text evidence="1">The sequence shown here is derived from an EMBL/GenBank/DDBJ whole genome shotgun (WGS) entry which is preliminary data.</text>
</comment>
<name>A0A3M2HS56_9GAMM</name>
<dbReference type="InterPro" id="IPR011990">
    <property type="entry name" value="TPR-like_helical_dom_sf"/>
</dbReference>
<dbReference type="Pfam" id="PF13374">
    <property type="entry name" value="TPR_10"/>
    <property type="match status" value="1"/>
</dbReference>
<sequence length="153" mass="17858">MEHWKRIIELANGYFSRGEYIDAREHYLQALALSRVLFERWHDADEAVAAYVISHHNLADVHLRLKQPEESAEYLCAIHEHLLQCLVDPRMTEELRQACLRHSRHSYVELIQFTTAHGDTPRIRRVLRRSANQPASMLQQQALLHEGPSHGVH</sequence>
<evidence type="ECO:0000313" key="1">
    <source>
        <dbReference type="EMBL" id="RMH90490.1"/>
    </source>
</evidence>
<keyword evidence="2" id="KW-1185">Reference proteome</keyword>